<gene>
    <name evidence="1" type="ORF">B7R22_06575</name>
</gene>
<dbReference type="OrthoDB" id="3393054at2"/>
<dbReference type="RefSeq" id="WP_116410981.1">
    <property type="nucleotide sequence ID" value="NZ_NBXB01000019.1"/>
</dbReference>
<dbReference type="Proteomes" id="UP000256541">
    <property type="component" value="Unassembled WGS sequence"/>
</dbReference>
<reference evidence="1 2" key="1">
    <citation type="submission" date="2017-04" db="EMBL/GenBank/DDBJ databases">
        <title>Comparative genome analysis of Subtercola boreus.</title>
        <authorList>
            <person name="Cho Y.-J."/>
            <person name="Cho A."/>
            <person name="Kim O.-S."/>
            <person name="Lee J.-I."/>
        </authorList>
    </citation>
    <scope>NUCLEOTIDE SEQUENCE [LARGE SCALE GENOMIC DNA]</scope>
    <source>
        <strain evidence="1 2">P27479</strain>
    </source>
</reference>
<evidence type="ECO:0000313" key="2">
    <source>
        <dbReference type="Proteomes" id="UP000256541"/>
    </source>
</evidence>
<accession>A0A3E0W207</accession>
<dbReference type="AlphaFoldDB" id="A0A3E0W207"/>
<proteinExistence type="predicted"/>
<organism evidence="1 2">
    <name type="scientific">Subtercola boreus</name>
    <dbReference type="NCBI Taxonomy" id="120213"/>
    <lineage>
        <taxon>Bacteria</taxon>
        <taxon>Bacillati</taxon>
        <taxon>Actinomycetota</taxon>
        <taxon>Actinomycetes</taxon>
        <taxon>Micrococcales</taxon>
        <taxon>Microbacteriaceae</taxon>
        <taxon>Subtercola</taxon>
    </lineage>
</organism>
<sequence length="93" mass="10819">MNGIPIQVFESPSDEHWNERLDWTELVSLEGSWHVIDNGKWETPQIYFETDARPGHLAYGTFLDVTGTVADPRLSYIYGDPDNENRFVFRRSD</sequence>
<evidence type="ECO:0000313" key="1">
    <source>
        <dbReference type="EMBL" id="RFA15608.1"/>
    </source>
</evidence>
<dbReference type="EMBL" id="NBXB01000019">
    <property type="protein sequence ID" value="RFA15608.1"/>
    <property type="molecule type" value="Genomic_DNA"/>
</dbReference>
<protein>
    <submittedName>
        <fullName evidence="1">Uncharacterized protein</fullName>
    </submittedName>
</protein>
<comment type="caution">
    <text evidence="1">The sequence shown here is derived from an EMBL/GenBank/DDBJ whole genome shotgun (WGS) entry which is preliminary data.</text>
</comment>
<name>A0A3E0W207_9MICO</name>